<protein>
    <submittedName>
        <fullName evidence="8">LapA family protein</fullName>
    </submittedName>
</protein>
<dbReference type="EMBL" id="JABMOJ010000131">
    <property type="protein sequence ID" value="NQV64437.1"/>
    <property type="molecule type" value="Genomic_DNA"/>
</dbReference>
<evidence type="ECO:0000256" key="6">
    <source>
        <dbReference type="SAM" id="Phobius"/>
    </source>
</evidence>
<dbReference type="AlphaFoldDB" id="A0A972VWL3"/>
<organism evidence="8 9">
    <name type="scientific">SAR86 cluster bacterium</name>
    <dbReference type="NCBI Taxonomy" id="2030880"/>
    <lineage>
        <taxon>Bacteria</taxon>
        <taxon>Pseudomonadati</taxon>
        <taxon>Pseudomonadota</taxon>
        <taxon>Gammaproteobacteria</taxon>
        <taxon>SAR86 cluster</taxon>
    </lineage>
</organism>
<feature type="compositionally biased region" description="Polar residues" evidence="5">
    <location>
        <begin position="91"/>
        <end position="108"/>
    </location>
</feature>
<keyword evidence="1" id="KW-1003">Cell membrane</keyword>
<keyword evidence="2 6" id="KW-0812">Transmembrane</keyword>
<name>A0A972VWL3_9GAMM</name>
<evidence type="ECO:0000256" key="4">
    <source>
        <dbReference type="ARBA" id="ARBA00023136"/>
    </source>
</evidence>
<reference evidence="8" key="1">
    <citation type="submission" date="2020-05" db="EMBL/GenBank/DDBJ databases">
        <title>Sulfur intermediates as new biogeochemical hubs in an aquatic model microbial ecosystem.</title>
        <authorList>
            <person name="Vigneron A."/>
        </authorList>
    </citation>
    <scope>NUCLEOTIDE SEQUENCE</scope>
    <source>
        <strain evidence="8">Bin.250</strain>
    </source>
</reference>
<dbReference type="InterPro" id="IPR010445">
    <property type="entry name" value="LapA_dom"/>
</dbReference>
<comment type="caution">
    <text evidence="8">The sequence shown here is derived from an EMBL/GenBank/DDBJ whole genome shotgun (WGS) entry which is preliminary data.</text>
</comment>
<dbReference type="GO" id="GO:0005886">
    <property type="term" value="C:plasma membrane"/>
    <property type="evidence" value="ECO:0007669"/>
    <property type="project" value="InterPro"/>
</dbReference>
<feature type="transmembrane region" description="Helical" evidence="6">
    <location>
        <begin position="46"/>
        <end position="67"/>
    </location>
</feature>
<sequence>MTFIKKWLLRALLLLVFILVLLAASENSQAVALVFLDFSSPQWPVSWWMLVAFVIGLGFGLLLNTLTNTRLRLDARRAKKVVEESRRALDQSKSLQAENIQANTSVTP</sequence>
<evidence type="ECO:0000256" key="5">
    <source>
        <dbReference type="SAM" id="MobiDB-lite"/>
    </source>
</evidence>
<feature type="region of interest" description="Disordered" evidence="5">
    <location>
        <begin position="86"/>
        <end position="108"/>
    </location>
</feature>
<evidence type="ECO:0000256" key="2">
    <source>
        <dbReference type="ARBA" id="ARBA00022692"/>
    </source>
</evidence>
<gene>
    <name evidence="8" type="ORF">HQ497_03635</name>
</gene>
<proteinExistence type="predicted"/>
<evidence type="ECO:0000313" key="9">
    <source>
        <dbReference type="Proteomes" id="UP000754644"/>
    </source>
</evidence>
<evidence type="ECO:0000259" key="7">
    <source>
        <dbReference type="Pfam" id="PF06305"/>
    </source>
</evidence>
<dbReference type="Pfam" id="PF06305">
    <property type="entry name" value="LapA_dom"/>
    <property type="match status" value="1"/>
</dbReference>
<dbReference type="Proteomes" id="UP000754644">
    <property type="component" value="Unassembled WGS sequence"/>
</dbReference>
<evidence type="ECO:0000256" key="1">
    <source>
        <dbReference type="ARBA" id="ARBA00022475"/>
    </source>
</evidence>
<keyword evidence="3 6" id="KW-1133">Transmembrane helix</keyword>
<feature type="domain" description="Lipopolysaccharide assembly protein A" evidence="7">
    <location>
        <begin position="26"/>
        <end position="88"/>
    </location>
</feature>
<accession>A0A972VWL3</accession>
<evidence type="ECO:0000313" key="8">
    <source>
        <dbReference type="EMBL" id="NQV64437.1"/>
    </source>
</evidence>
<evidence type="ECO:0000256" key="3">
    <source>
        <dbReference type="ARBA" id="ARBA00022989"/>
    </source>
</evidence>
<keyword evidence="4 6" id="KW-0472">Membrane</keyword>